<dbReference type="Pfam" id="PF00239">
    <property type="entry name" value="Resolvase"/>
    <property type="match status" value="1"/>
</dbReference>
<dbReference type="Gene3D" id="3.40.50.1390">
    <property type="entry name" value="Resolvase, N-terminal catalytic domain"/>
    <property type="match status" value="1"/>
</dbReference>
<dbReference type="InterPro" id="IPR038109">
    <property type="entry name" value="DNA_bind_recomb_sf"/>
</dbReference>
<keyword evidence="5" id="KW-1185">Reference proteome</keyword>
<dbReference type="Gene3D" id="3.90.1750.20">
    <property type="entry name" value="Putative Large Serine Recombinase, Chain B, Domain 2"/>
    <property type="match status" value="1"/>
</dbReference>
<dbReference type="PROSITE" id="PS51737">
    <property type="entry name" value="RECOMBINASE_DNA_BIND"/>
    <property type="match status" value="1"/>
</dbReference>
<feature type="domain" description="Resolvase/invertase-type recombinase catalytic" evidence="2">
    <location>
        <begin position="2"/>
        <end position="152"/>
    </location>
</feature>
<dbReference type="SMART" id="SM00857">
    <property type="entry name" value="Resolvase"/>
    <property type="match status" value="1"/>
</dbReference>
<dbReference type="InterPro" id="IPR011109">
    <property type="entry name" value="DNA_bind_recombinase_dom"/>
</dbReference>
<dbReference type="CDD" id="cd00338">
    <property type="entry name" value="Ser_Recombinase"/>
    <property type="match status" value="1"/>
</dbReference>
<gene>
    <name evidence="4" type="ORF">QHT84_07740</name>
</gene>
<dbReference type="InterPro" id="IPR025827">
    <property type="entry name" value="Zn_ribbon_recom_dom"/>
</dbReference>
<dbReference type="Proteomes" id="UP001230035">
    <property type="component" value="Unassembled WGS sequence"/>
</dbReference>
<accession>A0ABT6XQD6</accession>
<dbReference type="PANTHER" id="PTHR30461">
    <property type="entry name" value="DNA-INVERTASE FROM LAMBDOID PROPHAGE"/>
    <property type="match status" value="1"/>
</dbReference>
<evidence type="ECO:0000256" key="1">
    <source>
        <dbReference type="SAM" id="Coils"/>
    </source>
</evidence>
<protein>
    <submittedName>
        <fullName evidence="4">Recombinase family protein</fullName>
    </submittedName>
</protein>
<dbReference type="EMBL" id="JASGBP010000003">
    <property type="protein sequence ID" value="MDI9257305.1"/>
    <property type="molecule type" value="Genomic_DNA"/>
</dbReference>
<dbReference type="Pfam" id="PF07508">
    <property type="entry name" value="Recombinase"/>
    <property type="match status" value="1"/>
</dbReference>
<dbReference type="Pfam" id="PF13408">
    <property type="entry name" value="Zn_ribbon_recom"/>
    <property type="match status" value="1"/>
</dbReference>
<organism evidence="4 5">
    <name type="scientific">Flavobacterium sedimenticola</name>
    <dbReference type="NCBI Taxonomy" id="3043286"/>
    <lineage>
        <taxon>Bacteria</taxon>
        <taxon>Pseudomonadati</taxon>
        <taxon>Bacteroidota</taxon>
        <taxon>Flavobacteriia</taxon>
        <taxon>Flavobacteriales</taxon>
        <taxon>Flavobacteriaceae</taxon>
        <taxon>Flavobacterium</taxon>
    </lineage>
</organism>
<dbReference type="RefSeq" id="WP_283238986.1">
    <property type="nucleotide sequence ID" value="NZ_JASGBP010000003.1"/>
</dbReference>
<evidence type="ECO:0000259" key="2">
    <source>
        <dbReference type="PROSITE" id="PS51736"/>
    </source>
</evidence>
<keyword evidence="1" id="KW-0175">Coiled coil</keyword>
<dbReference type="InterPro" id="IPR006119">
    <property type="entry name" value="Resolv_N"/>
</dbReference>
<reference evidence="4 5" key="1">
    <citation type="submission" date="2023-05" db="EMBL/GenBank/DDBJ databases">
        <title>Flavobacterium sedimenti sp. nov., isolated from the sediment.</title>
        <authorList>
            <person name="Wu N."/>
        </authorList>
    </citation>
    <scope>NUCLEOTIDE SEQUENCE [LARGE SCALE GENOMIC DNA]</scope>
    <source>
        <strain evidence="4 5">YZ-48</strain>
    </source>
</reference>
<evidence type="ECO:0000313" key="5">
    <source>
        <dbReference type="Proteomes" id="UP001230035"/>
    </source>
</evidence>
<sequence>MKAILLVRVSTKVQNYEAQTQDLIQYAKSKGYTEFKIIETKETGFANLEVKQGTNEMFKFYQDNPDYNTVFATELSRISRRQSVLHQIKEWFVKNKVQFYLKDTNYSLFDDNGNVSPAGDIMFTLYGFFAEQEMAQKKNRFKRSKELLMEQGYSIAGKTLFGYKKVMGELKKNTLSEDDFNADIVRTIYNWYLNGIENKVKNPSIKTITLECIKRGFPAYTHSKRNVNKLLKEEGYTGFKISNNKRKNPNYTGEKNEEKYIVTSFKIKYPQIIDRDTFDLVQKKLLSNNTNVEKSSKHTTLLAKLIKCNYCGSHFNANYRIVNGQNKSTYRCSSHSSAKPCGNTQTISMAMIDSAIWNLIKTDLELLAEQIKINDPDAAETNYKQHLEALLNKKDELQNEYDNELKSLEIIKKAKNANVGDFLLRFEQNTTKIDKELGKIDKEISKVKMLLNVQQKENNDVVNVISKNLDKIESSKELLKDYINLFVDYIRIELHNNKYTILNVVLKNYSKVEKYYFKNSNDYIQIDDAELEELNSILLDKSQTLSIKMYKSTKRFVPTGNNSMRIGRFSFPIPDMIREIQNVNKFPILKEVKRVEFSKLGVY</sequence>
<proteinExistence type="predicted"/>
<dbReference type="PANTHER" id="PTHR30461:SF23">
    <property type="entry name" value="DNA RECOMBINASE-RELATED"/>
    <property type="match status" value="1"/>
</dbReference>
<dbReference type="PROSITE" id="PS51736">
    <property type="entry name" value="RECOMBINASES_3"/>
    <property type="match status" value="1"/>
</dbReference>
<name>A0ABT6XQD6_9FLAO</name>
<dbReference type="InterPro" id="IPR036162">
    <property type="entry name" value="Resolvase-like_N_sf"/>
</dbReference>
<feature type="domain" description="Recombinase" evidence="3">
    <location>
        <begin position="160"/>
        <end position="291"/>
    </location>
</feature>
<dbReference type="InterPro" id="IPR050639">
    <property type="entry name" value="SSR_resolvase"/>
</dbReference>
<evidence type="ECO:0000259" key="3">
    <source>
        <dbReference type="PROSITE" id="PS51737"/>
    </source>
</evidence>
<feature type="coiled-coil region" evidence="1">
    <location>
        <begin position="380"/>
        <end position="414"/>
    </location>
</feature>
<evidence type="ECO:0000313" key="4">
    <source>
        <dbReference type="EMBL" id="MDI9257305.1"/>
    </source>
</evidence>
<dbReference type="SUPFAM" id="SSF53041">
    <property type="entry name" value="Resolvase-like"/>
    <property type="match status" value="1"/>
</dbReference>
<comment type="caution">
    <text evidence="4">The sequence shown here is derived from an EMBL/GenBank/DDBJ whole genome shotgun (WGS) entry which is preliminary data.</text>
</comment>